<feature type="non-terminal residue" evidence="1">
    <location>
        <position position="71"/>
    </location>
</feature>
<proteinExistence type="predicted"/>
<protein>
    <submittedName>
        <fullName evidence="1">Uncharacterized protein</fullName>
    </submittedName>
</protein>
<comment type="caution">
    <text evidence="1">The sequence shown here is derived from an EMBL/GenBank/DDBJ whole genome shotgun (WGS) entry which is preliminary data.</text>
</comment>
<organism evidence="1">
    <name type="scientific">marine sediment metagenome</name>
    <dbReference type="NCBI Taxonomy" id="412755"/>
    <lineage>
        <taxon>unclassified sequences</taxon>
        <taxon>metagenomes</taxon>
        <taxon>ecological metagenomes</taxon>
    </lineage>
</organism>
<name>X1KTY6_9ZZZZ</name>
<evidence type="ECO:0000313" key="1">
    <source>
        <dbReference type="EMBL" id="GAI10542.1"/>
    </source>
</evidence>
<accession>X1KTY6</accession>
<reference evidence="1" key="1">
    <citation type="journal article" date="2014" name="Front. Microbiol.">
        <title>High frequency of phylogenetically diverse reductive dehalogenase-homologous genes in deep subseafloor sedimentary metagenomes.</title>
        <authorList>
            <person name="Kawai M."/>
            <person name="Futagami T."/>
            <person name="Toyoda A."/>
            <person name="Takaki Y."/>
            <person name="Nishi S."/>
            <person name="Hori S."/>
            <person name="Arai W."/>
            <person name="Tsubouchi T."/>
            <person name="Morono Y."/>
            <person name="Uchiyama I."/>
            <person name="Ito T."/>
            <person name="Fujiyama A."/>
            <person name="Inagaki F."/>
            <person name="Takami H."/>
        </authorList>
    </citation>
    <scope>NUCLEOTIDE SEQUENCE</scope>
    <source>
        <strain evidence="1">Expedition CK06-06</strain>
    </source>
</reference>
<dbReference type="EMBL" id="BARV01005052">
    <property type="protein sequence ID" value="GAI10542.1"/>
    <property type="molecule type" value="Genomic_DNA"/>
</dbReference>
<dbReference type="AlphaFoldDB" id="X1KTY6"/>
<gene>
    <name evidence="1" type="ORF">S06H3_10752</name>
</gene>
<sequence length="71" mass="8126">MNENKVKMKMVKVSPEVYRKLKKTSIEKGCSIGDAPLFLVKNIYRDMPHGTLKEMLACEQCRGAVLRVLEK</sequence>